<comment type="caution">
    <text evidence="1">The sequence shown here is derived from an EMBL/GenBank/DDBJ whole genome shotgun (WGS) entry which is preliminary data.</text>
</comment>
<dbReference type="Proteomes" id="UP001206925">
    <property type="component" value="Unassembled WGS sequence"/>
</dbReference>
<organism evidence="1 2">
    <name type="scientific">Ambrosia artemisiifolia</name>
    <name type="common">Common ragweed</name>
    <dbReference type="NCBI Taxonomy" id="4212"/>
    <lineage>
        <taxon>Eukaryota</taxon>
        <taxon>Viridiplantae</taxon>
        <taxon>Streptophyta</taxon>
        <taxon>Embryophyta</taxon>
        <taxon>Tracheophyta</taxon>
        <taxon>Spermatophyta</taxon>
        <taxon>Magnoliopsida</taxon>
        <taxon>eudicotyledons</taxon>
        <taxon>Gunneridae</taxon>
        <taxon>Pentapetalae</taxon>
        <taxon>asterids</taxon>
        <taxon>campanulids</taxon>
        <taxon>Asterales</taxon>
        <taxon>Asteraceae</taxon>
        <taxon>Asteroideae</taxon>
        <taxon>Heliantheae alliance</taxon>
        <taxon>Heliantheae</taxon>
        <taxon>Ambrosia</taxon>
    </lineage>
</organism>
<evidence type="ECO:0000313" key="1">
    <source>
        <dbReference type="EMBL" id="KAI7745613.1"/>
    </source>
</evidence>
<evidence type="ECO:0000313" key="2">
    <source>
        <dbReference type="Proteomes" id="UP001206925"/>
    </source>
</evidence>
<protein>
    <submittedName>
        <fullName evidence="1">Uncharacterized protein</fullName>
    </submittedName>
</protein>
<reference evidence="1" key="1">
    <citation type="submission" date="2022-06" db="EMBL/GenBank/DDBJ databases">
        <title>Uncovering the hologenomic basis of an extraordinary plant invasion.</title>
        <authorList>
            <person name="Bieker V.C."/>
            <person name="Martin M.D."/>
            <person name="Gilbert T."/>
            <person name="Hodgins K."/>
            <person name="Battlay P."/>
            <person name="Petersen B."/>
            <person name="Wilson J."/>
        </authorList>
    </citation>
    <scope>NUCLEOTIDE SEQUENCE</scope>
    <source>
        <strain evidence="1">AA19_3_7</strain>
        <tissue evidence="1">Leaf</tissue>
    </source>
</reference>
<name>A0AAD5CPB8_AMBAR</name>
<gene>
    <name evidence="1" type="ORF">M8C21_033459</name>
</gene>
<proteinExistence type="predicted"/>
<keyword evidence="2" id="KW-1185">Reference proteome</keyword>
<dbReference type="AlphaFoldDB" id="A0AAD5CPB8"/>
<dbReference type="EMBL" id="JAMZMK010007186">
    <property type="protein sequence ID" value="KAI7745613.1"/>
    <property type="molecule type" value="Genomic_DNA"/>
</dbReference>
<accession>A0AAD5CPB8</accession>
<sequence>MAQLEDDMETVHESDINRHETVQSSPMMIVDKLCSLLLRKRLKQGSSWLPKLNLRWICLNELSQMDTTLLGASELPDLGIDGMSGNKLSSFMSLKTLDLSGNNIQMHFRISIIIFRKYFRRSFTRTVKDLSSCKQDGYSTPAEPAARLEMAPTKLLNQLLN</sequence>